<feature type="region of interest" description="Disordered" evidence="1">
    <location>
        <begin position="1"/>
        <end position="103"/>
    </location>
</feature>
<evidence type="ECO:0000256" key="1">
    <source>
        <dbReference type="SAM" id="MobiDB-lite"/>
    </source>
</evidence>
<dbReference type="AlphaFoldDB" id="A0A8H7ZNE3"/>
<evidence type="ECO:0000313" key="3">
    <source>
        <dbReference type="Proteomes" id="UP000673691"/>
    </source>
</evidence>
<feature type="compositionally biased region" description="Basic and acidic residues" evidence="1">
    <location>
        <begin position="35"/>
        <end position="44"/>
    </location>
</feature>
<feature type="compositionally biased region" description="Basic and acidic residues" evidence="1">
    <location>
        <begin position="69"/>
        <end position="93"/>
    </location>
</feature>
<comment type="caution">
    <text evidence="2">The sequence shown here is derived from an EMBL/GenBank/DDBJ whole genome shotgun (WGS) entry which is preliminary data.</text>
</comment>
<organism evidence="2 3">
    <name type="scientific">Olpidium bornovanus</name>
    <dbReference type="NCBI Taxonomy" id="278681"/>
    <lineage>
        <taxon>Eukaryota</taxon>
        <taxon>Fungi</taxon>
        <taxon>Fungi incertae sedis</taxon>
        <taxon>Olpidiomycota</taxon>
        <taxon>Olpidiomycotina</taxon>
        <taxon>Olpidiomycetes</taxon>
        <taxon>Olpidiales</taxon>
        <taxon>Olpidiaceae</taxon>
        <taxon>Olpidium</taxon>
    </lineage>
</organism>
<sequence length="127" mass="14284">MKRTEPPAERNAFQGDGRGRKLQAGGRAANGGHDQAGDPREPGHLRSAQKGVRQDGRPDRRKQVAQGEGRPHPRRELAPRRRGEKGAQEERHLLPPHRGAHGEAERFGEAIHFVCADFFFMKKEKEK</sequence>
<keyword evidence="3" id="KW-1185">Reference proteome</keyword>
<accession>A0A8H7ZNE3</accession>
<dbReference type="EMBL" id="JAEFCI010011912">
    <property type="protein sequence ID" value="KAG5456331.1"/>
    <property type="molecule type" value="Genomic_DNA"/>
</dbReference>
<protein>
    <submittedName>
        <fullName evidence="2">Uncharacterized protein</fullName>
    </submittedName>
</protein>
<proteinExistence type="predicted"/>
<evidence type="ECO:0000313" key="2">
    <source>
        <dbReference type="EMBL" id="KAG5456331.1"/>
    </source>
</evidence>
<dbReference type="Proteomes" id="UP000673691">
    <property type="component" value="Unassembled WGS sequence"/>
</dbReference>
<feature type="compositionally biased region" description="Basic and acidic residues" evidence="1">
    <location>
        <begin position="52"/>
        <end position="62"/>
    </location>
</feature>
<name>A0A8H7ZNE3_9FUNG</name>
<reference evidence="2 3" key="1">
    <citation type="journal article" name="Sci. Rep.">
        <title>Genome-scale phylogenetic analyses confirm Olpidium as the closest living zoosporic fungus to the non-flagellated, terrestrial fungi.</title>
        <authorList>
            <person name="Chang Y."/>
            <person name="Rochon D."/>
            <person name="Sekimoto S."/>
            <person name="Wang Y."/>
            <person name="Chovatia M."/>
            <person name="Sandor L."/>
            <person name="Salamov A."/>
            <person name="Grigoriev I.V."/>
            <person name="Stajich J.E."/>
            <person name="Spatafora J.W."/>
        </authorList>
    </citation>
    <scope>NUCLEOTIDE SEQUENCE [LARGE SCALE GENOMIC DNA]</scope>
    <source>
        <strain evidence="2">S191</strain>
    </source>
</reference>
<gene>
    <name evidence="2" type="ORF">BJ554DRAFT_3959</name>
</gene>